<dbReference type="Proteomes" id="UP001168338">
    <property type="component" value="Unassembled WGS sequence"/>
</dbReference>
<evidence type="ECO:0000256" key="9">
    <source>
        <dbReference type="ARBA" id="ARBA00022989"/>
    </source>
</evidence>
<evidence type="ECO:0000256" key="3">
    <source>
        <dbReference type="ARBA" id="ARBA00004953"/>
    </source>
</evidence>
<keyword evidence="9 11" id="KW-1133">Transmembrane helix</keyword>
<feature type="transmembrane region" description="Helical" evidence="11">
    <location>
        <begin position="199"/>
        <end position="218"/>
    </location>
</feature>
<feature type="transmembrane region" description="Helical" evidence="11">
    <location>
        <begin position="78"/>
        <end position="97"/>
    </location>
</feature>
<evidence type="ECO:0000256" key="8">
    <source>
        <dbReference type="ARBA" id="ARBA00022692"/>
    </source>
</evidence>
<reference evidence="12" key="1">
    <citation type="submission" date="2019-05" db="EMBL/GenBank/DDBJ databases">
        <title>Methanoculleus sp. FWC-SCC1, a methanogenic archaeon isolated from deep marine cold seep.</title>
        <authorList>
            <person name="Chen Y.-W."/>
            <person name="Chen S.-C."/>
            <person name="Teng N.-H."/>
            <person name="Lai M.-C."/>
        </authorList>
    </citation>
    <scope>NUCLEOTIDE SEQUENCE</scope>
    <source>
        <strain evidence="12">FWC-SCC1</strain>
    </source>
</reference>
<keyword evidence="8 11" id="KW-0812">Transmembrane</keyword>
<evidence type="ECO:0000313" key="12">
    <source>
        <dbReference type="EMBL" id="MDN7024836.1"/>
    </source>
</evidence>
<dbReference type="HAMAP" id="MF_00024">
    <property type="entry name" value="CobD_CbiB"/>
    <property type="match status" value="1"/>
</dbReference>
<feature type="transmembrane region" description="Helical" evidence="11">
    <location>
        <begin position="152"/>
        <end position="173"/>
    </location>
</feature>
<dbReference type="EMBL" id="VCYH01000004">
    <property type="protein sequence ID" value="MDN7024836.1"/>
    <property type="molecule type" value="Genomic_DNA"/>
</dbReference>
<evidence type="ECO:0000256" key="1">
    <source>
        <dbReference type="ARBA" id="ARBA00003384"/>
    </source>
</evidence>
<comment type="caution">
    <text evidence="12">The sequence shown here is derived from an EMBL/GenBank/DDBJ whole genome shotgun (WGS) entry which is preliminary data.</text>
</comment>
<comment type="function">
    <text evidence="1 11">Converts cobyric acid to cobinamide by the addition of aminopropanol on the F carboxylic group.</text>
</comment>
<evidence type="ECO:0000256" key="6">
    <source>
        <dbReference type="ARBA" id="ARBA00022475"/>
    </source>
</evidence>
<evidence type="ECO:0000256" key="2">
    <source>
        <dbReference type="ARBA" id="ARBA00004651"/>
    </source>
</evidence>
<dbReference type="NCBIfam" id="TIGR00380">
    <property type="entry name" value="cobal_cbiB"/>
    <property type="match status" value="1"/>
</dbReference>
<feature type="transmembrane region" description="Helical" evidence="11">
    <location>
        <begin position="278"/>
        <end position="300"/>
    </location>
</feature>
<dbReference type="PANTHER" id="PTHR34308:SF1">
    <property type="entry name" value="COBALAMIN BIOSYNTHESIS PROTEIN CBIB"/>
    <property type="match status" value="1"/>
</dbReference>
<name>A0ABT8MA70_9EURY</name>
<organism evidence="12 13">
    <name type="scientific">Methanoculleus frigidifontis</name>
    <dbReference type="NCBI Taxonomy" id="2584085"/>
    <lineage>
        <taxon>Archaea</taxon>
        <taxon>Methanobacteriati</taxon>
        <taxon>Methanobacteriota</taxon>
        <taxon>Stenosarchaea group</taxon>
        <taxon>Methanomicrobia</taxon>
        <taxon>Methanomicrobiales</taxon>
        <taxon>Methanomicrobiaceae</taxon>
        <taxon>Methanoculleus</taxon>
    </lineage>
</organism>
<dbReference type="RefSeq" id="WP_301663951.1">
    <property type="nucleotide sequence ID" value="NZ_VCYH01000004.1"/>
</dbReference>
<evidence type="ECO:0000313" key="13">
    <source>
        <dbReference type="Proteomes" id="UP001168338"/>
    </source>
</evidence>
<keyword evidence="7 11" id="KW-0169">Cobalamin biosynthesis</keyword>
<keyword evidence="6 11" id="KW-1003">Cell membrane</keyword>
<sequence>MVLAAFVVAASLFIDRVIGDPRSPFHPVALLGRFIGWWGVPSRYPAALQRGVGLLAGLGTALLFAAPFLAVQVYAPALVYLIAAPFLLKVCFAWRALEEHTRAVVVAAAASDLEQGRRAAGMMVSRDTASLDREHVLSAAYESMTENLVDSIVSPLVYFGIFGLAGAAFFRAANTMDAMLGYRDEREQLGWFPARLDDLLNYIPARICGAILLVYFAFHGRFWQSYTILRRDARRRAGINGGIPMAAIAGGVGIRLEKPGAYVIGDAERSLDEAGEEIIRAVRAATCIFAVLLIAALFLLGTASNI</sequence>
<evidence type="ECO:0000256" key="11">
    <source>
        <dbReference type="HAMAP-Rule" id="MF_00024"/>
    </source>
</evidence>
<keyword evidence="13" id="KW-1185">Reference proteome</keyword>
<accession>A0ABT8MA70</accession>
<dbReference type="InterPro" id="IPR004485">
    <property type="entry name" value="Cobalamin_biosynth_CobD/CbiB"/>
</dbReference>
<comment type="similarity">
    <text evidence="4 11">Belongs to the CobD/CbiB family.</text>
</comment>
<proteinExistence type="inferred from homology"/>
<dbReference type="PANTHER" id="PTHR34308">
    <property type="entry name" value="COBALAMIN BIOSYNTHESIS PROTEIN CBIB"/>
    <property type="match status" value="1"/>
</dbReference>
<comment type="subcellular location">
    <subcellularLocation>
        <location evidence="2 11">Cell membrane</location>
        <topology evidence="2 11">Multi-pass membrane protein</topology>
    </subcellularLocation>
</comment>
<evidence type="ECO:0000256" key="7">
    <source>
        <dbReference type="ARBA" id="ARBA00022573"/>
    </source>
</evidence>
<gene>
    <name evidence="11 12" type="primary">cobD</name>
    <name evidence="12" type="ORF">FGU65_08040</name>
</gene>
<evidence type="ECO:0000256" key="4">
    <source>
        <dbReference type="ARBA" id="ARBA00006263"/>
    </source>
</evidence>
<protein>
    <recommendedName>
        <fullName evidence="5 11">Probable cobalamin biosynthesis protein CobD</fullName>
    </recommendedName>
</protein>
<keyword evidence="10 11" id="KW-0472">Membrane</keyword>
<evidence type="ECO:0000256" key="5">
    <source>
        <dbReference type="ARBA" id="ARBA00016185"/>
    </source>
</evidence>
<dbReference type="Pfam" id="PF03186">
    <property type="entry name" value="CobD_Cbib"/>
    <property type="match status" value="1"/>
</dbReference>
<evidence type="ECO:0000256" key="10">
    <source>
        <dbReference type="ARBA" id="ARBA00023136"/>
    </source>
</evidence>
<comment type="pathway">
    <text evidence="3 11">Cofactor biosynthesis; adenosylcobalamin biosynthesis.</text>
</comment>
<feature type="transmembrane region" description="Helical" evidence="11">
    <location>
        <begin position="51"/>
        <end position="71"/>
    </location>
</feature>